<keyword evidence="4" id="KW-0804">Transcription</keyword>
<dbReference type="RefSeq" id="WP_104715864.1">
    <property type="nucleotide sequence ID" value="NZ_PTRA01000008.1"/>
</dbReference>
<evidence type="ECO:0000313" key="8">
    <source>
        <dbReference type="Proteomes" id="UP000239590"/>
    </source>
</evidence>
<proteinExistence type="inferred from homology"/>
<keyword evidence="8" id="KW-1185">Reference proteome</keyword>
<dbReference type="InterPro" id="IPR013324">
    <property type="entry name" value="RNA_pol_sigma_r3/r4-like"/>
</dbReference>
<dbReference type="PANTHER" id="PTHR43133:SF46">
    <property type="entry name" value="RNA POLYMERASE SIGMA-70 FACTOR ECF SUBFAMILY"/>
    <property type="match status" value="1"/>
</dbReference>
<dbReference type="Proteomes" id="UP000239590">
    <property type="component" value="Unassembled WGS sequence"/>
</dbReference>
<keyword evidence="3" id="KW-0731">Sigma factor</keyword>
<dbReference type="Pfam" id="PF08281">
    <property type="entry name" value="Sigma70_r4_2"/>
    <property type="match status" value="1"/>
</dbReference>
<dbReference type="NCBIfam" id="TIGR02937">
    <property type="entry name" value="sigma70-ECF"/>
    <property type="match status" value="1"/>
</dbReference>
<gene>
    <name evidence="7" type="ORF">C5O19_23720</name>
</gene>
<protein>
    <submittedName>
        <fullName evidence="7">RNA polymerase subunit sigma-70</fullName>
    </submittedName>
</protein>
<name>A0A2S7IF97_9BACT</name>
<dbReference type="InterPro" id="IPR036388">
    <property type="entry name" value="WH-like_DNA-bd_sf"/>
</dbReference>
<comment type="similarity">
    <text evidence="1">Belongs to the sigma-70 factor family. ECF subfamily.</text>
</comment>
<feature type="domain" description="RNA polymerase sigma factor 70 region 4 type 2" evidence="6">
    <location>
        <begin position="125"/>
        <end position="175"/>
    </location>
</feature>
<keyword evidence="2" id="KW-0805">Transcription regulation</keyword>
<evidence type="ECO:0000259" key="6">
    <source>
        <dbReference type="Pfam" id="PF08281"/>
    </source>
</evidence>
<dbReference type="GO" id="GO:0016987">
    <property type="term" value="F:sigma factor activity"/>
    <property type="evidence" value="ECO:0007669"/>
    <property type="project" value="UniProtKB-KW"/>
</dbReference>
<evidence type="ECO:0000259" key="5">
    <source>
        <dbReference type="Pfam" id="PF04542"/>
    </source>
</evidence>
<dbReference type="GO" id="GO:0006352">
    <property type="term" value="P:DNA-templated transcription initiation"/>
    <property type="evidence" value="ECO:0007669"/>
    <property type="project" value="InterPro"/>
</dbReference>
<dbReference type="InterPro" id="IPR013249">
    <property type="entry name" value="RNA_pol_sigma70_r4_t2"/>
</dbReference>
<comment type="caution">
    <text evidence="7">The sequence shown here is derived from an EMBL/GenBank/DDBJ whole genome shotgun (WGS) entry which is preliminary data.</text>
</comment>
<dbReference type="InterPro" id="IPR039425">
    <property type="entry name" value="RNA_pol_sigma-70-like"/>
</dbReference>
<dbReference type="InterPro" id="IPR014284">
    <property type="entry name" value="RNA_pol_sigma-70_dom"/>
</dbReference>
<dbReference type="AlphaFoldDB" id="A0A2S7IF97"/>
<evidence type="ECO:0000256" key="3">
    <source>
        <dbReference type="ARBA" id="ARBA00023082"/>
    </source>
</evidence>
<dbReference type="CDD" id="cd06171">
    <property type="entry name" value="Sigma70_r4"/>
    <property type="match status" value="1"/>
</dbReference>
<dbReference type="SUPFAM" id="SSF88946">
    <property type="entry name" value="Sigma2 domain of RNA polymerase sigma factors"/>
    <property type="match status" value="1"/>
</dbReference>
<dbReference type="PANTHER" id="PTHR43133">
    <property type="entry name" value="RNA POLYMERASE ECF-TYPE SIGMA FACTO"/>
    <property type="match status" value="1"/>
</dbReference>
<evidence type="ECO:0000313" key="7">
    <source>
        <dbReference type="EMBL" id="PQA53695.1"/>
    </source>
</evidence>
<dbReference type="OrthoDB" id="941544at2"/>
<sequence>MFFRKKSSFTDDDLEGVIQACLLEDKRAQRVLFQQYFSYAKSICLRYSSSVEEAEEILNEGFFKVFKNLHHYDLQLPFKAWLRTIMVNSAISYFRKHQKFHSEIGFESFPEPALDDDVVEQIAAEEILELVQQLRPIYRSIFLMHVVDGYQLREIADQLNLKEGTVRSHFARARVILQQLVIESYPHVAQRNWGNTSLQ</sequence>
<evidence type="ECO:0000256" key="1">
    <source>
        <dbReference type="ARBA" id="ARBA00010641"/>
    </source>
</evidence>
<dbReference type="Gene3D" id="1.10.10.10">
    <property type="entry name" value="Winged helix-like DNA-binding domain superfamily/Winged helix DNA-binding domain"/>
    <property type="match status" value="1"/>
</dbReference>
<dbReference type="InterPro" id="IPR007627">
    <property type="entry name" value="RNA_pol_sigma70_r2"/>
</dbReference>
<evidence type="ECO:0000256" key="4">
    <source>
        <dbReference type="ARBA" id="ARBA00023163"/>
    </source>
</evidence>
<dbReference type="EMBL" id="PTRA01000008">
    <property type="protein sequence ID" value="PQA53695.1"/>
    <property type="molecule type" value="Genomic_DNA"/>
</dbReference>
<feature type="domain" description="RNA polymerase sigma-70 region 2" evidence="5">
    <location>
        <begin position="32"/>
        <end position="99"/>
    </location>
</feature>
<dbReference type="GO" id="GO:0003677">
    <property type="term" value="F:DNA binding"/>
    <property type="evidence" value="ECO:0007669"/>
    <property type="project" value="InterPro"/>
</dbReference>
<dbReference type="InterPro" id="IPR013325">
    <property type="entry name" value="RNA_pol_sigma_r2"/>
</dbReference>
<dbReference type="SUPFAM" id="SSF88659">
    <property type="entry name" value="Sigma3 and sigma4 domains of RNA polymerase sigma factors"/>
    <property type="match status" value="1"/>
</dbReference>
<accession>A0A2S7IF97</accession>
<dbReference type="Gene3D" id="1.10.1740.10">
    <property type="match status" value="1"/>
</dbReference>
<reference evidence="8" key="1">
    <citation type="submission" date="2018-02" db="EMBL/GenBank/DDBJ databases">
        <title>Genome sequencing of Solimonas sp. HR-BB.</title>
        <authorList>
            <person name="Lee Y."/>
            <person name="Jeon C.O."/>
        </authorList>
    </citation>
    <scope>NUCLEOTIDE SEQUENCE [LARGE SCALE GENOMIC DNA]</scope>
    <source>
        <strain evidence="8">HR-U</strain>
    </source>
</reference>
<dbReference type="Pfam" id="PF04542">
    <property type="entry name" value="Sigma70_r2"/>
    <property type="match status" value="1"/>
</dbReference>
<organism evidence="7 8">
    <name type="scientific">Siphonobacter curvatus</name>
    <dbReference type="NCBI Taxonomy" id="2094562"/>
    <lineage>
        <taxon>Bacteria</taxon>
        <taxon>Pseudomonadati</taxon>
        <taxon>Bacteroidota</taxon>
        <taxon>Cytophagia</taxon>
        <taxon>Cytophagales</taxon>
        <taxon>Cytophagaceae</taxon>
        <taxon>Siphonobacter</taxon>
    </lineage>
</organism>
<evidence type="ECO:0000256" key="2">
    <source>
        <dbReference type="ARBA" id="ARBA00023015"/>
    </source>
</evidence>